<feature type="region of interest" description="Disordered" evidence="8">
    <location>
        <begin position="186"/>
        <end position="211"/>
    </location>
</feature>
<evidence type="ECO:0000256" key="3">
    <source>
        <dbReference type="ARBA" id="ARBA00023123"/>
    </source>
</evidence>
<feature type="region of interest" description="Actin-binding" evidence="6">
    <location>
        <begin position="673"/>
        <end position="695"/>
    </location>
</feature>
<comment type="similarity">
    <text evidence="6">Belongs to the TRAFAC class myosin-kinesin ATPase superfamily. Myosin family.</text>
</comment>
<name>A0AAE0G6K8_9CHLO</name>
<organism evidence="10 11">
    <name type="scientific">Cymbomonas tetramitiformis</name>
    <dbReference type="NCBI Taxonomy" id="36881"/>
    <lineage>
        <taxon>Eukaryota</taxon>
        <taxon>Viridiplantae</taxon>
        <taxon>Chlorophyta</taxon>
        <taxon>Pyramimonadophyceae</taxon>
        <taxon>Pyramimonadales</taxon>
        <taxon>Pyramimonadaceae</taxon>
        <taxon>Cymbomonas</taxon>
    </lineage>
</organism>
<dbReference type="SMART" id="SM00015">
    <property type="entry name" value="IQ"/>
    <property type="match status" value="1"/>
</dbReference>
<dbReference type="InterPro" id="IPR001609">
    <property type="entry name" value="Myosin_head_motor_dom-like"/>
</dbReference>
<evidence type="ECO:0000256" key="6">
    <source>
        <dbReference type="PROSITE-ProRule" id="PRU00782"/>
    </source>
</evidence>
<dbReference type="EMBL" id="LGRX02009065">
    <property type="protein sequence ID" value="KAK3272273.1"/>
    <property type="molecule type" value="Genomic_DNA"/>
</dbReference>
<dbReference type="Gene3D" id="1.20.58.530">
    <property type="match status" value="1"/>
</dbReference>
<keyword evidence="1 6" id="KW-0547">Nucleotide-binding</keyword>
<evidence type="ECO:0000256" key="4">
    <source>
        <dbReference type="ARBA" id="ARBA00023175"/>
    </source>
</evidence>
<evidence type="ECO:0000256" key="7">
    <source>
        <dbReference type="SAM" id="Coils"/>
    </source>
</evidence>
<dbReference type="GO" id="GO:0016459">
    <property type="term" value="C:myosin complex"/>
    <property type="evidence" value="ECO:0007669"/>
    <property type="project" value="UniProtKB-KW"/>
</dbReference>
<dbReference type="Proteomes" id="UP001190700">
    <property type="component" value="Unassembled WGS sequence"/>
</dbReference>
<keyword evidence="7" id="KW-0175">Coiled coil</keyword>
<dbReference type="CDD" id="cd00124">
    <property type="entry name" value="MYSc"/>
    <property type="match status" value="1"/>
</dbReference>
<dbReference type="InterPro" id="IPR036961">
    <property type="entry name" value="Kinesin_motor_dom_sf"/>
</dbReference>
<keyword evidence="11" id="KW-1185">Reference proteome</keyword>
<keyword evidence="2 6" id="KW-0067">ATP-binding</keyword>
<evidence type="ECO:0000313" key="11">
    <source>
        <dbReference type="Proteomes" id="UP001190700"/>
    </source>
</evidence>
<dbReference type="PRINTS" id="PR00193">
    <property type="entry name" value="MYOSINHEAVY"/>
</dbReference>
<protein>
    <recommendedName>
        <fullName evidence="9">Myosin motor domain-containing protein</fullName>
    </recommendedName>
</protein>
<dbReference type="SUPFAM" id="SSF52540">
    <property type="entry name" value="P-loop containing nucleoside triphosphate hydrolases"/>
    <property type="match status" value="1"/>
</dbReference>
<sequence length="1665" mass="182677">MFAKGSWAWVPEASRHLYARAQITEDFSDGDPGEVKLEDGKVLKLSAAETALLLPASAPRANEQHYTQSDLVNLSPLNVAETLQNLKLRYNQDQIYTAIGPNVLISVNPFCELPIYTPDVLAAYLSADAETEPHVFGVAHKAYWQMREERCPQAVLISGESGAGKTECTKLILSYLIEVSKRSGQGARRPSVAQRRPSIISDDTGDDRSPAPGAIGVEESVLAQSIVFANVILEAFGNAKTVRNGNSSRYGKWLEVRFDDAGQVCGGTITNYLLEKTRVVTQAPDERNYHIFYHLWAHACSKGKGQAEFDELELGEGTTFGYMRHGDVKVAGLDDGAMFLEVVEAMEKIGLSPEQRAAVFRAVAGLLHLGNVTFTETETEGHQEGSRVVNPDVLQRAARLLEWPAADLESSLCWKMMQGQQGSSTYKMPNNVAKAQDVRDAICKRVYSQIFDWLTTKINAAIKGTSQNSASCKVGILDIFGFESFVENSFEQLCINYCNEKLQNHWNNFVFNSEIEEYQKEGVPFDTSSMQFNSNETCVELFEAKQPQPGIFQLIQDEVSGPKGSDEALVQKMLSSDLLKSGCLDRVPKRPHDFKVKHFAGDVAYRSEGMLEKNRDSMPFLNLEGGDTSFVQGLLLESALSEAFGGAQNSRDNKRRSGRLTTVSIASQFQKQMMLLVKILEAAQPHFVRCIKPTAAKIPNDYTEEMVRQQLQACGVLECCRLRAEGYPIKIKKEKFSQQYEMLLKTSGVSKDKLAVALQEAGHLNDKDWLDGASKVFLRDVAAVRLNSLRIEELDRRAVFVQKMVRGWLARKRLAALFEVMANLRLAVSNKNQAELEEGLASMAKMLPGEGKRHPLVRQAAEVLAALVEKQKALENLQHAAASRDMALLQSAIAHASSLGLGEAEQLEHAKQVLEGLAREEEMRTKVESALKVADLAALAGLMSDCERLGLTGLPEVQQAQAVLAKARRKDDVAKEVQAALSSKSVQQLEAALEQALQEELPKDIVEGVRQRLDLLRAEGRLREVVSGKELANLDVTLIREAVERLKLLMTGPAHGDTADLAALVEGSTALLASMERWGAVEQRLKAAYGSRAYKELEVELEEAAAAWDELEACRSKCGAGGATRQRAQTLVTNANALVAQLKRESDCIALLQQALKGGQEALEAALKKAGELGMSGAEVDTASARLDKLCKLDETITNALAARDLPALLAIQADAGASPHMGRVSAMITALQEEEELLVKLRQLARDGSDMDEIVNALAAVERLHLHTQAAEEVSAVEARLAMLKEAQRWKSQAAHVLEGADVVALEAAIAGVKAFTSQHSGHVALEQEVVNMETRLALIAQREALNTAAAQLLAQCLAEQQGNPMVLKAAREEELLQLLSRAAELELVSEKIAAAKSFLERVTHERQLEVKRKERLMESLQGRMGYLCNVINSKNDDGSDIEASGKLQEFLQSPEAELLERRSLRQARLVLKGGLGKEASNPRYWGNTLTREKFEEMWEAMMKLSRKDVSHWQRYSGLRRSRRREQVAGTARGTSKCSDWVAGIASRAPQCSDRVAGIARGSPQCSDQVAVIARGAPQCSDQAEDALPLLCHSEHIPTSSLLTGIPMSGSHLPAQVLQVRLLRLAQPPFLRPPVVEMVYLIDPATATWRVLRPGAGISLGNGN</sequence>
<evidence type="ECO:0000256" key="1">
    <source>
        <dbReference type="ARBA" id="ARBA00022741"/>
    </source>
</evidence>
<evidence type="ECO:0000256" key="5">
    <source>
        <dbReference type="ARBA" id="ARBA00023203"/>
    </source>
</evidence>
<dbReference type="GO" id="GO:0016020">
    <property type="term" value="C:membrane"/>
    <property type="evidence" value="ECO:0007669"/>
    <property type="project" value="TreeGrafter"/>
</dbReference>
<dbReference type="PROSITE" id="PS51456">
    <property type="entry name" value="MYOSIN_MOTOR"/>
    <property type="match status" value="1"/>
</dbReference>
<evidence type="ECO:0000313" key="10">
    <source>
        <dbReference type="EMBL" id="KAK3272273.1"/>
    </source>
</evidence>
<dbReference type="SMART" id="SM00242">
    <property type="entry name" value="MYSc"/>
    <property type="match status" value="1"/>
</dbReference>
<dbReference type="Pfam" id="PF00063">
    <property type="entry name" value="Myosin_head"/>
    <property type="match status" value="1"/>
</dbReference>
<comment type="caution">
    <text evidence="10">The sequence shown here is derived from an EMBL/GenBank/DDBJ whole genome shotgun (WGS) entry which is preliminary data.</text>
</comment>
<dbReference type="PROSITE" id="PS50096">
    <property type="entry name" value="IQ"/>
    <property type="match status" value="1"/>
</dbReference>
<reference evidence="10 11" key="1">
    <citation type="journal article" date="2015" name="Genome Biol. Evol.">
        <title>Comparative Genomics of a Bacterivorous Green Alga Reveals Evolutionary Causalities and Consequences of Phago-Mixotrophic Mode of Nutrition.</title>
        <authorList>
            <person name="Burns J.A."/>
            <person name="Paasch A."/>
            <person name="Narechania A."/>
            <person name="Kim E."/>
        </authorList>
    </citation>
    <scope>NUCLEOTIDE SEQUENCE [LARGE SCALE GENOMIC DNA]</scope>
    <source>
        <strain evidence="10 11">PLY_AMNH</strain>
    </source>
</reference>
<gene>
    <name evidence="10" type="ORF">CYMTET_19422</name>
</gene>
<dbReference type="GO" id="GO:0007015">
    <property type="term" value="P:actin filament organization"/>
    <property type="evidence" value="ECO:0007669"/>
    <property type="project" value="TreeGrafter"/>
</dbReference>
<dbReference type="GO" id="GO:0030048">
    <property type="term" value="P:actin filament-based movement"/>
    <property type="evidence" value="ECO:0007669"/>
    <property type="project" value="UniProtKB-ARBA"/>
</dbReference>
<keyword evidence="3 6" id="KW-0518">Myosin</keyword>
<feature type="binding site" evidence="6">
    <location>
        <begin position="159"/>
        <end position="166"/>
    </location>
    <ligand>
        <name>ATP</name>
        <dbReference type="ChEBI" id="CHEBI:30616"/>
    </ligand>
</feature>
<keyword evidence="5 6" id="KW-0009">Actin-binding</keyword>
<dbReference type="GO" id="GO:0000146">
    <property type="term" value="F:microfilament motor activity"/>
    <property type="evidence" value="ECO:0007669"/>
    <property type="project" value="TreeGrafter"/>
</dbReference>
<evidence type="ECO:0000256" key="2">
    <source>
        <dbReference type="ARBA" id="ARBA00022840"/>
    </source>
</evidence>
<keyword evidence="4 6" id="KW-0505">Motor protein</keyword>
<dbReference type="Gene3D" id="1.20.120.720">
    <property type="entry name" value="Myosin VI head, motor domain, U50 subdomain"/>
    <property type="match status" value="1"/>
</dbReference>
<dbReference type="GO" id="GO:0051015">
    <property type="term" value="F:actin filament binding"/>
    <property type="evidence" value="ECO:0007669"/>
    <property type="project" value="TreeGrafter"/>
</dbReference>
<dbReference type="Gene3D" id="1.10.10.820">
    <property type="match status" value="1"/>
</dbReference>
<feature type="coiled-coil region" evidence="7">
    <location>
        <begin position="1094"/>
        <end position="1145"/>
    </location>
</feature>
<dbReference type="InterPro" id="IPR000048">
    <property type="entry name" value="IQ_motif_EF-hand-BS"/>
</dbReference>
<dbReference type="PANTHER" id="PTHR13140">
    <property type="entry name" value="MYOSIN"/>
    <property type="match status" value="1"/>
</dbReference>
<dbReference type="InterPro" id="IPR027417">
    <property type="entry name" value="P-loop_NTPase"/>
</dbReference>
<dbReference type="GO" id="GO:0005737">
    <property type="term" value="C:cytoplasm"/>
    <property type="evidence" value="ECO:0007669"/>
    <property type="project" value="TreeGrafter"/>
</dbReference>
<evidence type="ECO:0000259" key="9">
    <source>
        <dbReference type="PROSITE" id="PS51456"/>
    </source>
</evidence>
<evidence type="ECO:0000256" key="8">
    <source>
        <dbReference type="SAM" id="MobiDB-lite"/>
    </source>
</evidence>
<dbReference type="PANTHER" id="PTHR13140:SF706">
    <property type="entry name" value="DILUTE CLASS UNCONVENTIONAL MYOSIN, ISOFORM C"/>
    <property type="match status" value="1"/>
</dbReference>
<accession>A0AAE0G6K8</accession>
<proteinExistence type="inferred from homology"/>
<dbReference type="GO" id="GO:0005524">
    <property type="term" value="F:ATP binding"/>
    <property type="evidence" value="ECO:0007669"/>
    <property type="project" value="UniProtKB-UniRule"/>
</dbReference>
<feature type="domain" description="Myosin motor" evidence="9">
    <location>
        <begin position="66"/>
        <end position="791"/>
    </location>
</feature>
<dbReference type="Gene3D" id="3.40.850.10">
    <property type="entry name" value="Kinesin motor domain"/>
    <property type="match status" value="1"/>
</dbReference>
<dbReference type="Gene3D" id="1.20.5.4820">
    <property type="match status" value="1"/>
</dbReference>